<organism evidence="1 2">
    <name type="scientific">Bifidobacterium pseudolongum PV8-2</name>
    <dbReference type="NCBI Taxonomy" id="1447715"/>
    <lineage>
        <taxon>Bacteria</taxon>
        <taxon>Bacillati</taxon>
        <taxon>Actinomycetota</taxon>
        <taxon>Actinomycetes</taxon>
        <taxon>Bifidobacteriales</taxon>
        <taxon>Bifidobacteriaceae</taxon>
        <taxon>Bifidobacterium</taxon>
    </lineage>
</organism>
<evidence type="ECO:0000313" key="2">
    <source>
        <dbReference type="Proteomes" id="UP000030636"/>
    </source>
</evidence>
<dbReference type="RefSeq" id="WP_039172012.1">
    <property type="nucleotide sequence ID" value="NZ_CP007457.1"/>
</dbReference>
<gene>
    <name evidence="1" type="ORF">AH67_05340</name>
</gene>
<keyword evidence="2" id="KW-1185">Reference proteome</keyword>
<evidence type="ECO:0000313" key="1">
    <source>
        <dbReference type="EMBL" id="AIZ16400.1"/>
    </source>
</evidence>
<dbReference type="KEGG" id="bpsp:AH67_05340"/>
<dbReference type="Proteomes" id="UP000030636">
    <property type="component" value="Chromosome"/>
</dbReference>
<dbReference type="HOGENOM" id="CLU_1168871_0_0_11"/>
<dbReference type="STRING" id="1447715.AH67_05340"/>
<accession>A0A0A7IAZ8</accession>
<name>A0A0A7IAZ8_9BIFI</name>
<proteinExistence type="predicted"/>
<reference evidence="1 2" key="1">
    <citation type="journal article" date="2015" name="Genome Announc.">
        <title>Bifidobacterium pseudolongum Strain PV8-2, Isolated from a Stool Sample of an Anemic Kenyan Infant.</title>
        <authorList>
            <person name="Vazquez-Gutierrez P."/>
            <person name="Lacroix C."/>
            <person name="Chassard C."/>
            <person name="Klumpp J."/>
            <person name="Stevens M.J."/>
            <person name="Jans C."/>
        </authorList>
    </citation>
    <scope>NUCLEOTIDE SEQUENCE [LARGE SCALE GENOMIC DNA]</scope>
    <source>
        <strain evidence="1 2">PV8-2</strain>
    </source>
</reference>
<dbReference type="OrthoDB" id="4735264at2"/>
<sequence length="228" mass="25308">MNAAEYLLAFFGVEESPEDFPVDIDTAFSQMHEAQQALDTLVSMHVKYLDIPRKAFPGIWAQLMKSFLSLHQNGSISGFHPSKVSSQELTDSQVQALQALAEKMPSLPSQPLADANGESVMGLLNEVRKALARDDSLPLDLRLYALRLVNEAQRNLEEHSAGAEFRLATAMERLLGVISIAEERTEKKTVWENIRNTVMKPFMDAFLSSMAQQMVGSGADLVRQLTRG</sequence>
<dbReference type="EMBL" id="CP007457">
    <property type="protein sequence ID" value="AIZ16400.1"/>
    <property type="molecule type" value="Genomic_DNA"/>
</dbReference>
<protein>
    <submittedName>
        <fullName evidence="1">Uncharacterized protein</fullName>
    </submittedName>
</protein>
<dbReference type="AlphaFoldDB" id="A0A0A7IAZ8"/>